<dbReference type="EMBL" id="MFKX01000004">
    <property type="protein sequence ID" value="OGG58334.1"/>
    <property type="molecule type" value="Genomic_DNA"/>
</dbReference>
<dbReference type="Proteomes" id="UP000177958">
    <property type="component" value="Unassembled WGS sequence"/>
</dbReference>
<dbReference type="Pfam" id="PF09997">
    <property type="entry name" value="DUF2238"/>
    <property type="match status" value="1"/>
</dbReference>
<feature type="transmembrane region" description="Helical" evidence="1">
    <location>
        <begin position="133"/>
        <end position="153"/>
    </location>
</feature>
<evidence type="ECO:0000256" key="1">
    <source>
        <dbReference type="SAM" id="Phobius"/>
    </source>
</evidence>
<dbReference type="AlphaFoldDB" id="A0A1F6DA93"/>
<keyword evidence="1" id="KW-1133">Transmembrane helix</keyword>
<comment type="caution">
    <text evidence="2">The sequence shown here is derived from an EMBL/GenBank/DDBJ whole genome shotgun (WGS) entry which is preliminary data.</text>
</comment>
<gene>
    <name evidence="2" type="ORF">A2853_00235</name>
</gene>
<protein>
    <submittedName>
        <fullName evidence="2">Uncharacterized protein</fullName>
    </submittedName>
</protein>
<dbReference type="InterPro" id="IPR014509">
    <property type="entry name" value="YjdF-like"/>
</dbReference>
<feature type="transmembrane region" description="Helical" evidence="1">
    <location>
        <begin position="39"/>
        <end position="58"/>
    </location>
</feature>
<reference evidence="2 3" key="1">
    <citation type="journal article" date="2016" name="Nat. Commun.">
        <title>Thousands of microbial genomes shed light on interconnected biogeochemical processes in an aquifer system.</title>
        <authorList>
            <person name="Anantharaman K."/>
            <person name="Brown C.T."/>
            <person name="Hug L.A."/>
            <person name="Sharon I."/>
            <person name="Castelle C.J."/>
            <person name="Probst A.J."/>
            <person name="Thomas B.C."/>
            <person name="Singh A."/>
            <person name="Wilkins M.J."/>
            <person name="Karaoz U."/>
            <person name="Brodie E.L."/>
            <person name="Williams K.H."/>
            <person name="Hubbard S.S."/>
            <person name="Banfield J.F."/>
        </authorList>
    </citation>
    <scope>NUCLEOTIDE SEQUENCE [LARGE SCALE GENOMIC DNA]</scope>
</reference>
<feature type="transmembrane region" description="Helical" evidence="1">
    <location>
        <begin position="178"/>
        <end position="196"/>
    </location>
</feature>
<keyword evidence="1" id="KW-0812">Transmembrane</keyword>
<evidence type="ECO:0000313" key="3">
    <source>
        <dbReference type="Proteomes" id="UP000177958"/>
    </source>
</evidence>
<proteinExistence type="predicted"/>
<sequence length="228" mass="26314">MIEANISENYRNKWTLALYWSMPFLVAIAALAFAVRGDWASAFATLFIGALMFVPPFLKGYYKVYLPFALELSIVAFIFLTLFLGWMANFYDRIPLWDKFLHFQSGLLLAATGYVLVYTLNEQRRERLALSPGFVSFFAFMFSVAMGALWEIIEYAADLVWPGNYWQGFGITDTMNDLLADAVGALIISIIGYFWMRRRARLPFTPRFLQVFKERLKKVAPLSIRKKN</sequence>
<feature type="transmembrane region" description="Helical" evidence="1">
    <location>
        <begin position="16"/>
        <end position="33"/>
    </location>
</feature>
<feature type="transmembrane region" description="Helical" evidence="1">
    <location>
        <begin position="100"/>
        <end position="121"/>
    </location>
</feature>
<feature type="transmembrane region" description="Helical" evidence="1">
    <location>
        <begin position="65"/>
        <end position="88"/>
    </location>
</feature>
<organism evidence="2 3">
    <name type="scientific">Candidatus Kaiserbacteria bacterium RIFCSPHIGHO2_01_FULL_55_17</name>
    <dbReference type="NCBI Taxonomy" id="1798484"/>
    <lineage>
        <taxon>Bacteria</taxon>
        <taxon>Candidatus Kaiseribacteriota</taxon>
    </lineage>
</organism>
<accession>A0A1F6DA93</accession>
<evidence type="ECO:0000313" key="2">
    <source>
        <dbReference type="EMBL" id="OGG58334.1"/>
    </source>
</evidence>
<name>A0A1F6DA93_9BACT</name>
<keyword evidence="1" id="KW-0472">Membrane</keyword>